<keyword evidence="2" id="KW-0808">Transferase</keyword>
<reference evidence="2" key="1">
    <citation type="journal article" date="2014" name="Genome Biol. Evol.">
        <title>Pangenome evidence for extensive interdomain horizontal transfer affecting lineage core and shell genes in uncultured planktonic thaumarchaeota and euryarchaeota.</title>
        <authorList>
            <person name="Deschamps P."/>
            <person name="Zivanovic Y."/>
            <person name="Moreira D."/>
            <person name="Rodriguez-Valera F."/>
            <person name="Lopez-Garcia P."/>
        </authorList>
    </citation>
    <scope>NUCLEOTIDE SEQUENCE</scope>
</reference>
<feature type="domain" description="Nucleotidyl transferase" evidence="1">
    <location>
        <begin position="2"/>
        <end position="226"/>
    </location>
</feature>
<dbReference type="InterPro" id="IPR046981">
    <property type="entry name" value="G1P_cyt_trans"/>
</dbReference>
<proteinExistence type="predicted"/>
<name>A0A075IBI4_9ARCH</name>
<gene>
    <name evidence="2" type="primary">rfbF</name>
</gene>
<evidence type="ECO:0000313" key="2">
    <source>
        <dbReference type="EMBL" id="AIF23458.1"/>
    </source>
</evidence>
<dbReference type="NCBIfam" id="TIGR02623">
    <property type="entry name" value="G1P_cyt_trans"/>
    <property type="match status" value="1"/>
</dbReference>
<dbReference type="EMBL" id="KF901231">
    <property type="protein sequence ID" value="AIF23458.1"/>
    <property type="molecule type" value="Genomic_DNA"/>
</dbReference>
<dbReference type="SUPFAM" id="SSF53448">
    <property type="entry name" value="Nucleotide-diphospho-sugar transferases"/>
    <property type="match status" value="1"/>
</dbReference>
<dbReference type="Pfam" id="PF00483">
    <property type="entry name" value="NTP_transferase"/>
    <property type="match status" value="1"/>
</dbReference>
<keyword evidence="2" id="KW-0548">Nucleotidyltransferase</keyword>
<dbReference type="EC" id="2.7.7.33" evidence="2"/>
<dbReference type="GO" id="GO:0047343">
    <property type="term" value="F:glucose-1-phosphate cytidylyltransferase activity"/>
    <property type="evidence" value="ECO:0007669"/>
    <property type="project" value="UniProtKB-EC"/>
</dbReference>
<dbReference type="InterPro" id="IPR013446">
    <property type="entry name" value="G1P_cyt_trans-like"/>
</dbReference>
<protein>
    <submittedName>
        <fullName evidence="2">Alpha-D-glucose-1-phosphate cytidylyltransferase (RfbF)</fullName>
        <ecNumber evidence="2">2.7.7.33</ecNumber>
    </submittedName>
</protein>
<dbReference type="PANTHER" id="PTHR47183:SF1">
    <property type="entry name" value="GLUCOSE-1-PHOSPHATE CYTIDYLYLTRANSFERASE"/>
    <property type="match status" value="1"/>
</dbReference>
<organism evidence="2">
    <name type="scientific">uncultured marine thaumarchaeote SAT1000_15_H02</name>
    <dbReference type="NCBI Taxonomy" id="1456386"/>
    <lineage>
        <taxon>Archaea</taxon>
        <taxon>Nitrososphaerota</taxon>
        <taxon>environmental samples</taxon>
    </lineage>
</organism>
<dbReference type="PANTHER" id="PTHR47183">
    <property type="entry name" value="GLUCOSE-1-PHOSPHATE CYTIDYLYLTRANSFERASE-RELATED"/>
    <property type="match status" value="1"/>
</dbReference>
<dbReference type="InterPro" id="IPR029044">
    <property type="entry name" value="Nucleotide-diphossugar_trans"/>
</dbReference>
<dbReference type="InterPro" id="IPR005835">
    <property type="entry name" value="NTP_transferase_dom"/>
</dbReference>
<sequence>MKAVILAGGIGSRLSEETQLKPKPMIEIGGMPILWHIMKHYSKYEINDFVICLGYKGYMIKEYFVNYLLHNSDVSIDIKNNKIDINQVNAEPWKITLIDTGKNTMTGGRLKRIQSLISDTFCLTYGDGISDIDISKLIKFHNKNKTIATLTAVQPPGRFGALDLRGDKVLQFKEKPIGDSNWVNGGFFVFNMSIFDHIEGDETVLEKEPLERLSQQKQLSAYKHEGFWQPMDTLRDKIYLEKLWLENNASWERK</sequence>
<dbReference type="CDD" id="cd02524">
    <property type="entry name" value="G1P_cytidylyltransferase"/>
    <property type="match status" value="1"/>
</dbReference>
<evidence type="ECO:0000259" key="1">
    <source>
        <dbReference type="Pfam" id="PF00483"/>
    </source>
</evidence>
<dbReference type="Gene3D" id="3.90.550.10">
    <property type="entry name" value="Spore Coat Polysaccharide Biosynthesis Protein SpsA, Chain A"/>
    <property type="match status" value="1"/>
</dbReference>
<dbReference type="AlphaFoldDB" id="A0A075IBI4"/>
<accession>A0A075IBI4</accession>